<reference evidence="1 2" key="1">
    <citation type="submission" date="2019-03" db="EMBL/GenBank/DDBJ databases">
        <title>Bacillus niacini sp. nov. a Nicotinate-Metabolizing Mesophile Isolated from Soil.</title>
        <authorList>
            <person name="Zhang G."/>
        </authorList>
    </citation>
    <scope>NUCLEOTIDE SEQUENCE [LARGE SCALE GENOMIC DNA]</scope>
    <source>
        <strain evidence="1 2">WN066</strain>
    </source>
</reference>
<dbReference type="Pfam" id="PF02810">
    <property type="entry name" value="SEC-C"/>
    <property type="match status" value="1"/>
</dbReference>
<dbReference type="InterPro" id="IPR004027">
    <property type="entry name" value="SEC_C_motif"/>
</dbReference>
<comment type="caution">
    <text evidence="1">The sequence shown here is derived from an EMBL/GenBank/DDBJ whole genome shotgun (WGS) entry which is preliminary data.</text>
</comment>
<dbReference type="AlphaFoldDB" id="A0A4R5VSW5"/>
<evidence type="ECO:0000313" key="1">
    <source>
        <dbReference type="EMBL" id="TDK61795.1"/>
    </source>
</evidence>
<gene>
    <name evidence="1" type="ORF">E2K98_12980</name>
</gene>
<organism evidence="1 2">
    <name type="scientific">Bacillus salipaludis</name>
    <dbReference type="NCBI Taxonomy" id="2547811"/>
    <lineage>
        <taxon>Bacteria</taxon>
        <taxon>Bacillati</taxon>
        <taxon>Bacillota</taxon>
        <taxon>Bacilli</taxon>
        <taxon>Bacillales</taxon>
        <taxon>Bacillaceae</taxon>
        <taxon>Bacillus</taxon>
    </lineage>
</organism>
<dbReference type="Gene3D" id="3.10.450.50">
    <property type="match status" value="1"/>
</dbReference>
<dbReference type="Proteomes" id="UP000295132">
    <property type="component" value="Unassembled WGS sequence"/>
</dbReference>
<evidence type="ECO:0000313" key="2">
    <source>
        <dbReference type="Proteomes" id="UP000295132"/>
    </source>
</evidence>
<sequence>MAGGSHLKVKIGRNEPCPCGSTKKYKNCCIDKQDTSSINISDDMELKKGLDKLMKDSRIKQCLHPQQNECSEDIIKAHSIQNNGILSKLSDNGKLIVIKPTVSKEGISFGTEYKGRKIASTFTGFCGKHDKIFSEIENKPFKGEAKQNFLLAYRAFAFEAHKKAEALNVFRGTVSQKPSILKTEEFLTQYRSYQAAIVDIEHQKKIFDQAILTDDYSVVESYIVEMGAEANIAVCSSVHLEYDLLGNPLNDVTSLNTDETLKPLMFNLFPQDGKTFAVLSWMSEDNEFFKEFINQLRQLDKNSLLQYLNNFIVSYIENFYINPTYWDTFSTTEKNALYRYFKEDVTLMRFHQKRNLMKSSKFDLFKNLKEQVI</sequence>
<dbReference type="EMBL" id="SMYO01000005">
    <property type="protein sequence ID" value="TDK61795.1"/>
    <property type="molecule type" value="Genomic_DNA"/>
</dbReference>
<proteinExistence type="predicted"/>
<name>A0A4R5VSW5_9BACI</name>
<dbReference type="SUPFAM" id="SSF103642">
    <property type="entry name" value="Sec-C motif"/>
    <property type="match status" value="1"/>
</dbReference>
<accession>A0A4R5VSW5</accession>
<evidence type="ECO:0008006" key="3">
    <source>
        <dbReference type="Google" id="ProtNLM"/>
    </source>
</evidence>
<protein>
    <recommendedName>
        <fullName evidence="3">SEC-C motif-containing protein</fullName>
    </recommendedName>
</protein>